<gene>
    <name evidence="8" type="ORF">LCGC14_1275550</name>
</gene>
<comment type="cofactor">
    <cofactor evidence="1">
        <name>Ca(2+)</name>
        <dbReference type="ChEBI" id="CHEBI:29108"/>
    </cofactor>
</comment>
<evidence type="ECO:0000256" key="6">
    <source>
        <dbReference type="ARBA" id="ARBA00022837"/>
    </source>
</evidence>
<protein>
    <recommendedName>
        <fullName evidence="7">Sulfatase N-terminal domain-containing protein</fullName>
    </recommendedName>
</protein>
<comment type="similarity">
    <text evidence="2">Belongs to the sulfatase family.</text>
</comment>
<comment type="caution">
    <text evidence="8">The sequence shown here is derived from an EMBL/GenBank/DDBJ whole genome shotgun (WGS) entry which is preliminary data.</text>
</comment>
<dbReference type="PANTHER" id="PTHR42693:SF42">
    <property type="entry name" value="ARYLSULFATASE G"/>
    <property type="match status" value="1"/>
</dbReference>
<evidence type="ECO:0000256" key="4">
    <source>
        <dbReference type="ARBA" id="ARBA00022729"/>
    </source>
</evidence>
<feature type="domain" description="Sulfatase N-terminal" evidence="7">
    <location>
        <begin position="45"/>
        <end position="184"/>
    </location>
</feature>
<name>A0A0F9NZY2_9ZZZZ</name>
<reference evidence="8" key="1">
    <citation type="journal article" date="2015" name="Nature">
        <title>Complex archaea that bridge the gap between prokaryotes and eukaryotes.</title>
        <authorList>
            <person name="Spang A."/>
            <person name="Saw J.H."/>
            <person name="Jorgensen S.L."/>
            <person name="Zaremba-Niedzwiedzka K."/>
            <person name="Martijn J."/>
            <person name="Lind A.E."/>
            <person name="van Eijk R."/>
            <person name="Schleper C."/>
            <person name="Guy L."/>
            <person name="Ettema T.J."/>
        </authorList>
    </citation>
    <scope>NUCLEOTIDE SEQUENCE</scope>
</reference>
<feature type="non-terminal residue" evidence="8">
    <location>
        <position position="195"/>
    </location>
</feature>
<keyword evidence="5" id="KW-0378">Hydrolase</keyword>
<evidence type="ECO:0000259" key="7">
    <source>
        <dbReference type="Pfam" id="PF00884"/>
    </source>
</evidence>
<accession>A0A0F9NZY2</accession>
<dbReference type="InterPro" id="IPR050738">
    <property type="entry name" value="Sulfatase"/>
</dbReference>
<evidence type="ECO:0000256" key="2">
    <source>
        <dbReference type="ARBA" id="ARBA00008779"/>
    </source>
</evidence>
<dbReference type="EMBL" id="LAZR01007201">
    <property type="protein sequence ID" value="KKM86777.1"/>
    <property type="molecule type" value="Genomic_DNA"/>
</dbReference>
<dbReference type="GO" id="GO:0004065">
    <property type="term" value="F:arylsulfatase activity"/>
    <property type="evidence" value="ECO:0007669"/>
    <property type="project" value="TreeGrafter"/>
</dbReference>
<evidence type="ECO:0000313" key="8">
    <source>
        <dbReference type="EMBL" id="KKM86777.1"/>
    </source>
</evidence>
<dbReference type="Pfam" id="PF00884">
    <property type="entry name" value="Sulfatase"/>
    <property type="match status" value="1"/>
</dbReference>
<dbReference type="InterPro" id="IPR006311">
    <property type="entry name" value="TAT_signal"/>
</dbReference>
<sequence length="195" mass="21085">MTDRTKRVMDRREFLGAAGRSALAVGAAGLLPAGLGWAARAGKRPNIVLILIDDLGWADVGYQGSTFYKTPNIDRLAAGGMTFTDAYAACPLCSPTRASILTGKNPARLHLTKAITANTRSFRAEDKKTERPWWKLVAPGSATELPLGEVTIAERLRQAGYVTGFFGKWHLGKKAYRPEEQGFDVNVGGGFYPSP</sequence>
<keyword evidence="3" id="KW-0479">Metal-binding</keyword>
<dbReference type="GO" id="GO:0046872">
    <property type="term" value="F:metal ion binding"/>
    <property type="evidence" value="ECO:0007669"/>
    <property type="project" value="UniProtKB-KW"/>
</dbReference>
<dbReference type="InterPro" id="IPR024607">
    <property type="entry name" value="Sulfatase_CS"/>
</dbReference>
<dbReference type="Gene3D" id="3.40.720.10">
    <property type="entry name" value="Alkaline Phosphatase, subunit A"/>
    <property type="match status" value="1"/>
</dbReference>
<organism evidence="8">
    <name type="scientific">marine sediment metagenome</name>
    <dbReference type="NCBI Taxonomy" id="412755"/>
    <lineage>
        <taxon>unclassified sequences</taxon>
        <taxon>metagenomes</taxon>
        <taxon>ecological metagenomes</taxon>
    </lineage>
</organism>
<dbReference type="InterPro" id="IPR017850">
    <property type="entry name" value="Alkaline_phosphatase_core_sf"/>
</dbReference>
<evidence type="ECO:0000256" key="3">
    <source>
        <dbReference type="ARBA" id="ARBA00022723"/>
    </source>
</evidence>
<dbReference type="PROSITE" id="PS51318">
    <property type="entry name" value="TAT"/>
    <property type="match status" value="1"/>
</dbReference>
<keyword evidence="6" id="KW-0106">Calcium</keyword>
<dbReference type="InterPro" id="IPR000917">
    <property type="entry name" value="Sulfatase_N"/>
</dbReference>
<dbReference type="SUPFAM" id="SSF53649">
    <property type="entry name" value="Alkaline phosphatase-like"/>
    <property type="match status" value="1"/>
</dbReference>
<dbReference type="PANTHER" id="PTHR42693">
    <property type="entry name" value="ARYLSULFATASE FAMILY MEMBER"/>
    <property type="match status" value="1"/>
</dbReference>
<evidence type="ECO:0000256" key="1">
    <source>
        <dbReference type="ARBA" id="ARBA00001913"/>
    </source>
</evidence>
<evidence type="ECO:0000256" key="5">
    <source>
        <dbReference type="ARBA" id="ARBA00022801"/>
    </source>
</evidence>
<dbReference type="PROSITE" id="PS00523">
    <property type="entry name" value="SULFATASE_1"/>
    <property type="match status" value="1"/>
</dbReference>
<keyword evidence="4" id="KW-0732">Signal</keyword>
<proteinExistence type="inferred from homology"/>
<dbReference type="AlphaFoldDB" id="A0A0F9NZY2"/>